<dbReference type="GeneID" id="5788519"/>
<dbReference type="EMBL" id="DQ158857">
    <property type="protein sequence ID" value="ABA27294.1"/>
    <property type="molecule type" value="Genomic_DNA"/>
</dbReference>
<dbReference type="RefSeq" id="XP_001712906.1">
    <property type="nucleotide sequence ID" value="XM_001712854.1"/>
</dbReference>
<reference evidence="1 2" key="1">
    <citation type="journal article" date="2006" name="Proc. Natl. Acad. Sci. U.S.A.">
        <title>Complete nucleotide sequence of the chlorarachniophyte nucleomorph: nature's smallest nucleus.</title>
        <authorList>
            <person name="Gilson P.R."/>
            <person name="Su V."/>
            <person name="Slamovits C.H."/>
            <person name="Reith M.E."/>
            <person name="Keeling P.J."/>
            <person name="McFadden G.I."/>
        </authorList>
    </citation>
    <scope>NUCLEOTIDE SEQUENCE [LARGE SCALE GENOMIC DNA]</scope>
    <source>
        <strain evidence="2">CCMP621</strain>
    </source>
</reference>
<keyword evidence="1" id="KW-0542">Nucleomorph</keyword>
<geneLocation type="nucleomorph" evidence="1"/>
<protein>
    <submittedName>
        <fullName evidence="1">Uncharacterized protein</fullName>
    </submittedName>
</protein>
<name>Q3LW72_BIGNA</name>
<dbReference type="Proteomes" id="UP000243425">
    <property type="component" value="Nucleomorph 2"/>
</dbReference>
<dbReference type="AlphaFoldDB" id="Q3LW72"/>
<proteinExistence type="predicted"/>
<sequence length="102" mass="12097">MLRPKTNNMLSIIKNIKIMSISCEICGEYNHFTRNCKHGPFNWKNIFGVSNFKVDTSRTTKQIFRQSSLVMTNILTFLKYNRLNKFFFGINKKISVFFILYL</sequence>
<organism evidence="1 2">
    <name type="scientific">Bigelowiella natans</name>
    <name type="common">Pedinomonas minutissima</name>
    <name type="synonym">Chlorarachnion sp. (strain CCMP621)</name>
    <dbReference type="NCBI Taxonomy" id="227086"/>
    <lineage>
        <taxon>Eukaryota</taxon>
        <taxon>Sar</taxon>
        <taxon>Rhizaria</taxon>
        <taxon>Cercozoa</taxon>
        <taxon>Chlorarachniophyceae</taxon>
        <taxon>Bigelowiella</taxon>
    </lineage>
</organism>
<evidence type="ECO:0000313" key="1">
    <source>
        <dbReference type="EMBL" id="ABA27294.1"/>
    </source>
</evidence>
<accession>Q3LW72</accession>
<evidence type="ECO:0000313" key="2">
    <source>
        <dbReference type="Proteomes" id="UP000243425"/>
    </source>
</evidence>